<dbReference type="GO" id="GO:0005739">
    <property type="term" value="C:mitochondrion"/>
    <property type="evidence" value="ECO:0007669"/>
    <property type="project" value="TreeGrafter"/>
</dbReference>
<evidence type="ECO:0000313" key="3">
    <source>
        <dbReference type="EMBL" id="CAE0820573.1"/>
    </source>
</evidence>
<evidence type="ECO:0000256" key="1">
    <source>
        <dbReference type="ARBA" id="ARBA00006718"/>
    </source>
</evidence>
<dbReference type="InterPro" id="IPR000361">
    <property type="entry name" value="ATAP_core_dom"/>
</dbReference>
<dbReference type="PROSITE" id="PS01152">
    <property type="entry name" value="HESB"/>
    <property type="match status" value="1"/>
</dbReference>
<dbReference type="NCBIfam" id="TIGR00049">
    <property type="entry name" value="iron-sulfur cluster assembly accessory protein"/>
    <property type="match status" value="1"/>
</dbReference>
<dbReference type="AlphaFoldDB" id="A0A7S4LCN7"/>
<gene>
    <name evidence="3" type="ORF">EGYM00163_LOCUS31745</name>
</gene>
<dbReference type="Gene3D" id="2.60.300.12">
    <property type="entry name" value="HesB-like domain"/>
    <property type="match status" value="1"/>
</dbReference>
<accession>A0A7S4LCN7</accession>
<dbReference type="SUPFAM" id="SSF89360">
    <property type="entry name" value="HesB-like domain"/>
    <property type="match status" value="1"/>
</dbReference>
<organism evidence="3">
    <name type="scientific">Eutreptiella gymnastica</name>
    <dbReference type="NCBI Taxonomy" id="73025"/>
    <lineage>
        <taxon>Eukaryota</taxon>
        <taxon>Discoba</taxon>
        <taxon>Euglenozoa</taxon>
        <taxon>Euglenida</taxon>
        <taxon>Spirocuta</taxon>
        <taxon>Euglenophyceae</taxon>
        <taxon>Eutreptiales</taxon>
        <taxon>Eutreptiaceae</taxon>
        <taxon>Eutreptiella</taxon>
    </lineage>
</organism>
<proteinExistence type="inferred from homology"/>
<dbReference type="InterPro" id="IPR016092">
    <property type="entry name" value="ATAP"/>
</dbReference>
<protein>
    <recommendedName>
        <fullName evidence="2">Core domain-containing protein</fullName>
    </recommendedName>
</protein>
<dbReference type="EMBL" id="HBJA01091207">
    <property type="protein sequence ID" value="CAE0820573.1"/>
    <property type="molecule type" value="Transcribed_RNA"/>
</dbReference>
<dbReference type="PANTHER" id="PTHR10072:SF41">
    <property type="entry name" value="IRON-SULFUR CLUSTER ASSEMBLY 1 HOMOLOG, MITOCHONDRIAL"/>
    <property type="match status" value="1"/>
</dbReference>
<evidence type="ECO:0000259" key="2">
    <source>
        <dbReference type="Pfam" id="PF01521"/>
    </source>
</evidence>
<feature type="domain" description="Core" evidence="2">
    <location>
        <begin position="27"/>
        <end position="132"/>
    </location>
</feature>
<dbReference type="Pfam" id="PF01521">
    <property type="entry name" value="Fe-S_biosyn"/>
    <property type="match status" value="1"/>
</dbReference>
<reference evidence="3" key="1">
    <citation type="submission" date="2021-01" db="EMBL/GenBank/DDBJ databases">
        <authorList>
            <person name="Corre E."/>
            <person name="Pelletier E."/>
            <person name="Niang G."/>
            <person name="Scheremetjew M."/>
            <person name="Finn R."/>
            <person name="Kale V."/>
            <person name="Holt S."/>
            <person name="Cochrane G."/>
            <person name="Meng A."/>
            <person name="Brown T."/>
            <person name="Cohen L."/>
        </authorList>
    </citation>
    <scope>NUCLEOTIDE SEQUENCE</scope>
    <source>
        <strain evidence="3">CCMP1594</strain>
    </source>
</reference>
<dbReference type="InterPro" id="IPR017870">
    <property type="entry name" value="FeS_cluster_insertion_CS"/>
</dbReference>
<dbReference type="GO" id="GO:0051537">
    <property type="term" value="F:2 iron, 2 sulfur cluster binding"/>
    <property type="evidence" value="ECO:0007669"/>
    <property type="project" value="TreeGrafter"/>
</dbReference>
<dbReference type="InterPro" id="IPR035903">
    <property type="entry name" value="HesB-like_dom_sf"/>
</dbReference>
<comment type="similarity">
    <text evidence="1">Belongs to the HesB/IscA family.</text>
</comment>
<name>A0A7S4LCN7_9EUGL</name>
<dbReference type="PANTHER" id="PTHR10072">
    <property type="entry name" value="IRON-SULFUR CLUSTER ASSEMBLY PROTEIN"/>
    <property type="match status" value="1"/>
</dbReference>
<sequence length="137" mass="15262">MRFARVALASAFVRPLKSSRFQNKQAISLTDAAAARVKELLNQKDDGAIGLRIGVQKRGCNGMSYTMNYEYPNQDKEAVTMTSIITDKGVSIYVDHETEFYITGTIMDFISNPTEEKFEFLNPNAKAVCGCNESFTV</sequence>
<dbReference type="InterPro" id="IPR050322">
    <property type="entry name" value="Fe-S_cluster_asmbl/transfer"/>
</dbReference>
<dbReference type="GO" id="GO:0016226">
    <property type="term" value="P:iron-sulfur cluster assembly"/>
    <property type="evidence" value="ECO:0007669"/>
    <property type="project" value="InterPro"/>
</dbReference>